<keyword evidence="1" id="KW-0812">Transmembrane</keyword>
<keyword evidence="4" id="KW-1185">Reference proteome</keyword>
<sequence length="246" mass="25538">MTESAAPTTDTRLQHVGEAVLVLAGSYLIAGIVVAVTDPLTAAVVGSAADSNMAKIARTIIQYGTVIGVVAFYLRAIDTDRLVRLAVPSRRTIGLIVGGTVVLLGSQYAINQLLQLANVAPGANQAVLTGVGYPLYYLAMIPVSLLFVGPGEELLFRGAVQGRLSESWGQWLAIIAATVLFGLSHVPAVTGGFGAQLSYALLAGVLGVLLGYLYVKTDNIVVPAVIHGSYNATLFAGLYLGEIGLL</sequence>
<accession>A0A8J8TBR1</accession>
<keyword evidence="1" id="KW-0472">Membrane</keyword>
<feature type="transmembrane region" description="Helical" evidence="1">
    <location>
        <begin position="126"/>
        <end position="148"/>
    </location>
</feature>
<feature type="transmembrane region" description="Helical" evidence="1">
    <location>
        <begin position="94"/>
        <end position="114"/>
    </location>
</feature>
<feature type="domain" description="CAAX prenyl protease 2/Lysostaphin resistance protein A-like" evidence="2">
    <location>
        <begin position="137"/>
        <end position="232"/>
    </location>
</feature>
<dbReference type="AlphaFoldDB" id="A0A8J8TBR1"/>
<feature type="transmembrane region" description="Helical" evidence="1">
    <location>
        <begin position="56"/>
        <end position="74"/>
    </location>
</feature>
<evidence type="ECO:0000313" key="4">
    <source>
        <dbReference type="Proteomes" id="UP000705823"/>
    </source>
</evidence>
<feature type="transmembrane region" description="Helical" evidence="1">
    <location>
        <begin position="197"/>
        <end position="214"/>
    </location>
</feature>
<feature type="transmembrane region" description="Helical" evidence="1">
    <location>
        <begin position="20"/>
        <end position="44"/>
    </location>
</feature>
<dbReference type="PANTHER" id="PTHR36435">
    <property type="entry name" value="SLR1288 PROTEIN"/>
    <property type="match status" value="1"/>
</dbReference>
<name>A0A8J8TBR1_9EURY</name>
<protein>
    <submittedName>
        <fullName evidence="3">CPBP family intramembrane metalloprotease</fullName>
    </submittedName>
</protein>
<reference evidence="3" key="1">
    <citation type="submission" date="2019-02" db="EMBL/GenBank/DDBJ databases">
        <title>Halonotius sp. a new haloarchaeum isolated from saline soil.</title>
        <authorList>
            <person name="Duran-Viseras A."/>
            <person name="Sanchez-Porro C."/>
            <person name="Ventosa A."/>
        </authorList>
    </citation>
    <scope>NUCLEOTIDE SEQUENCE</scope>
    <source>
        <strain evidence="3">F15B</strain>
    </source>
</reference>
<keyword evidence="3" id="KW-0482">Metalloprotease</keyword>
<organism evidence="3 4">
    <name type="scientific">Halonotius terrestris</name>
    <dbReference type="NCBI Taxonomy" id="2487750"/>
    <lineage>
        <taxon>Archaea</taxon>
        <taxon>Methanobacteriati</taxon>
        <taxon>Methanobacteriota</taxon>
        <taxon>Stenosarchaea group</taxon>
        <taxon>Halobacteria</taxon>
        <taxon>Halobacteriales</taxon>
        <taxon>Haloferacaceae</taxon>
        <taxon>Halonotius</taxon>
    </lineage>
</organism>
<keyword evidence="3" id="KW-0645">Protease</keyword>
<proteinExistence type="predicted"/>
<keyword evidence="3" id="KW-0378">Hydrolase</keyword>
<dbReference type="Pfam" id="PF02517">
    <property type="entry name" value="Rce1-like"/>
    <property type="match status" value="1"/>
</dbReference>
<dbReference type="GO" id="GO:0004175">
    <property type="term" value="F:endopeptidase activity"/>
    <property type="evidence" value="ECO:0007669"/>
    <property type="project" value="UniProtKB-ARBA"/>
</dbReference>
<dbReference type="InterPro" id="IPR003675">
    <property type="entry name" value="Rce1/LyrA-like_dom"/>
</dbReference>
<feature type="transmembrane region" description="Helical" evidence="1">
    <location>
        <begin position="168"/>
        <end position="190"/>
    </location>
</feature>
<keyword evidence="1" id="KW-1133">Transmembrane helix</keyword>
<dbReference type="Proteomes" id="UP000705823">
    <property type="component" value="Unassembled WGS sequence"/>
</dbReference>
<dbReference type="EMBL" id="RKLU01000008">
    <property type="protein sequence ID" value="TQQ78760.1"/>
    <property type="molecule type" value="Genomic_DNA"/>
</dbReference>
<dbReference type="GO" id="GO:0008237">
    <property type="term" value="F:metallopeptidase activity"/>
    <property type="evidence" value="ECO:0007669"/>
    <property type="project" value="UniProtKB-KW"/>
</dbReference>
<dbReference type="RefSeq" id="WP_142980584.1">
    <property type="nucleotide sequence ID" value="NZ_RKLU01000008.1"/>
</dbReference>
<feature type="transmembrane region" description="Helical" evidence="1">
    <location>
        <begin position="220"/>
        <end position="240"/>
    </location>
</feature>
<evidence type="ECO:0000313" key="3">
    <source>
        <dbReference type="EMBL" id="TQQ78760.1"/>
    </source>
</evidence>
<dbReference type="GO" id="GO:0080120">
    <property type="term" value="P:CAAX-box protein maturation"/>
    <property type="evidence" value="ECO:0007669"/>
    <property type="project" value="UniProtKB-ARBA"/>
</dbReference>
<dbReference type="InterPro" id="IPR052710">
    <property type="entry name" value="CAAX_protease"/>
</dbReference>
<dbReference type="OrthoDB" id="275779at2157"/>
<evidence type="ECO:0000256" key="1">
    <source>
        <dbReference type="SAM" id="Phobius"/>
    </source>
</evidence>
<dbReference type="PANTHER" id="PTHR36435:SF1">
    <property type="entry name" value="CAAX AMINO TERMINAL PROTEASE FAMILY PROTEIN"/>
    <property type="match status" value="1"/>
</dbReference>
<evidence type="ECO:0000259" key="2">
    <source>
        <dbReference type="Pfam" id="PF02517"/>
    </source>
</evidence>
<comment type="caution">
    <text evidence="3">The sequence shown here is derived from an EMBL/GenBank/DDBJ whole genome shotgun (WGS) entry which is preliminary data.</text>
</comment>
<gene>
    <name evidence="3" type="ORF">EGH24_13035</name>
</gene>